<comment type="catalytic activity">
    <reaction evidence="6">
        <text>a 2'-deoxycytidine in DNA + S-adenosyl-L-methionine = a 5-methyl-2'-deoxycytidine in DNA + S-adenosyl-L-homocysteine + H(+)</text>
        <dbReference type="Rhea" id="RHEA:13681"/>
        <dbReference type="Rhea" id="RHEA-COMP:11369"/>
        <dbReference type="Rhea" id="RHEA-COMP:11370"/>
        <dbReference type="ChEBI" id="CHEBI:15378"/>
        <dbReference type="ChEBI" id="CHEBI:57856"/>
        <dbReference type="ChEBI" id="CHEBI:59789"/>
        <dbReference type="ChEBI" id="CHEBI:85452"/>
        <dbReference type="ChEBI" id="CHEBI:85454"/>
        <dbReference type="EC" id="2.1.1.37"/>
    </reaction>
</comment>
<dbReference type="Proteomes" id="UP000587586">
    <property type="component" value="Unassembled WGS sequence"/>
</dbReference>
<evidence type="ECO:0000256" key="1">
    <source>
        <dbReference type="ARBA" id="ARBA00011975"/>
    </source>
</evidence>
<evidence type="ECO:0000313" key="9">
    <source>
        <dbReference type="EMBL" id="GFO68590.1"/>
    </source>
</evidence>
<dbReference type="SUPFAM" id="SSF53335">
    <property type="entry name" value="S-adenosyl-L-methionine-dependent methyltransferases"/>
    <property type="match status" value="1"/>
</dbReference>
<evidence type="ECO:0000256" key="5">
    <source>
        <dbReference type="ARBA" id="ARBA00022747"/>
    </source>
</evidence>
<dbReference type="NCBIfam" id="TIGR00675">
    <property type="entry name" value="dcm"/>
    <property type="match status" value="1"/>
</dbReference>
<dbReference type="PRINTS" id="PR00105">
    <property type="entry name" value="C5METTRFRASE"/>
</dbReference>
<accession>A0A6V8N863</accession>
<dbReference type="Pfam" id="PF00145">
    <property type="entry name" value="DNA_methylase"/>
    <property type="match status" value="1"/>
</dbReference>
<dbReference type="InterPro" id="IPR001525">
    <property type="entry name" value="C5_MeTfrase"/>
</dbReference>
<dbReference type="GO" id="GO:0003886">
    <property type="term" value="F:DNA (cytosine-5-)-methyltransferase activity"/>
    <property type="evidence" value="ECO:0007669"/>
    <property type="project" value="UniProtKB-EC"/>
</dbReference>
<evidence type="ECO:0000313" key="10">
    <source>
        <dbReference type="Proteomes" id="UP000587586"/>
    </source>
</evidence>
<evidence type="ECO:0000256" key="4">
    <source>
        <dbReference type="ARBA" id="ARBA00022691"/>
    </source>
</evidence>
<proteinExistence type="inferred from homology"/>
<comment type="caution">
    <text evidence="9">The sequence shown here is derived from an EMBL/GenBank/DDBJ whole genome shotgun (WGS) entry which is preliminary data.</text>
</comment>
<dbReference type="Gene3D" id="3.40.50.150">
    <property type="entry name" value="Vaccinia Virus protein VP39"/>
    <property type="match status" value="1"/>
</dbReference>
<dbReference type="GO" id="GO:0032259">
    <property type="term" value="P:methylation"/>
    <property type="evidence" value="ECO:0007669"/>
    <property type="project" value="UniProtKB-KW"/>
</dbReference>
<dbReference type="InterPro" id="IPR050750">
    <property type="entry name" value="C5-MTase"/>
</dbReference>
<dbReference type="PANTHER" id="PTHR46098">
    <property type="entry name" value="TRNA (CYTOSINE(38)-C(5))-METHYLTRANSFERASE"/>
    <property type="match status" value="1"/>
</dbReference>
<dbReference type="PANTHER" id="PTHR46098:SF1">
    <property type="entry name" value="TRNA (CYTOSINE(38)-C(5))-METHYLTRANSFERASE"/>
    <property type="match status" value="1"/>
</dbReference>
<evidence type="ECO:0000256" key="3">
    <source>
        <dbReference type="ARBA" id="ARBA00022679"/>
    </source>
</evidence>
<gene>
    <name evidence="9" type="ORF">GMLC_21690</name>
</gene>
<organism evidence="9 10">
    <name type="scientific">Geomonas limicola</name>
    <dbReference type="NCBI Taxonomy" id="2740186"/>
    <lineage>
        <taxon>Bacteria</taxon>
        <taxon>Pseudomonadati</taxon>
        <taxon>Thermodesulfobacteriota</taxon>
        <taxon>Desulfuromonadia</taxon>
        <taxon>Geobacterales</taxon>
        <taxon>Geobacteraceae</taxon>
        <taxon>Geomonas</taxon>
    </lineage>
</organism>
<evidence type="ECO:0000256" key="8">
    <source>
        <dbReference type="RuleBase" id="RU000416"/>
    </source>
</evidence>
<feature type="active site" evidence="7">
    <location>
        <position position="74"/>
    </location>
</feature>
<keyword evidence="3 7" id="KW-0808">Transferase</keyword>
<protein>
    <recommendedName>
        <fullName evidence="1">DNA (cytosine-5-)-methyltransferase</fullName>
        <ecNumber evidence="1">2.1.1.37</ecNumber>
    </recommendedName>
</protein>
<dbReference type="RefSeq" id="WP_183361141.1">
    <property type="nucleotide sequence ID" value="NZ_BLXZ01000004.1"/>
</dbReference>
<keyword evidence="4 7" id="KW-0949">S-adenosyl-L-methionine</keyword>
<keyword evidence="2 7" id="KW-0489">Methyltransferase</keyword>
<evidence type="ECO:0000256" key="7">
    <source>
        <dbReference type="PROSITE-ProRule" id="PRU01016"/>
    </source>
</evidence>
<name>A0A6V8N863_9BACT</name>
<comment type="similarity">
    <text evidence="7 8">Belongs to the class I-like SAM-binding methyltransferase superfamily. C5-methyltransferase family.</text>
</comment>
<dbReference type="Gene3D" id="3.90.120.10">
    <property type="entry name" value="DNA Methylase, subunit A, domain 2"/>
    <property type="match status" value="1"/>
</dbReference>
<dbReference type="InterPro" id="IPR029063">
    <property type="entry name" value="SAM-dependent_MTases_sf"/>
</dbReference>
<keyword evidence="10" id="KW-1185">Reference proteome</keyword>
<evidence type="ECO:0000256" key="2">
    <source>
        <dbReference type="ARBA" id="ARBA00022603"/>
    </source>
</evidence>
<dbReference type="EC" id="2.1.1.37" evidence="1"/>
<sequence>MHGFYEFFAGGGMARAGLGSDNWNCLFANDFSAKKAAAYRQNWGAGDLLHEDINLITTAQLPGAPDLAWASFPCQDLSLAGNYVGIGHWASKAQTRSGTFWPFWRLMRALLDEGRGPKIIVLENVYGALTSNDGKDFAALCSAFSGAGYSFGAMVIDAKHFLPQSRPRLFVVGIRGDMDVPVGLAANNAVTPWHPDALIEAQAELSAEAKRRWVWWNLPVPEPHGVRFADIIEENPQGVEWHTPDETRYLLSLMSDTNFAKVVQAKRVGRRMVGGIYRRTRPDADGTKHQRAEVRFDDLAGCLRTPTGGSSRQTLIVVDGDLVRTRLLSPREAARLMGLPESYVLPTKYNEAYHLAGDGVAVPVVRHLAANIFEPVLAGHNEIEDLAVGG</sequence>
<reference evidence="10" key="1">
    <citation type="submission" date="2020-06" db="EMBL/GenBank/DDBJ databases">
        <title>Draft genomic sequecing of Geomonas sp. Red745.</title>
        <authorList>
            <person name="Itoh H."/>
            <person name="Xu Z.X."/>
            <person name="Ushijima N."/>
            <person name="Masuda Y."/>
            <person name="Shiratori Y."/>
            <person name="Senoo K."/>
        </authorList>
    </citation>
    <scope>NUCLEOTIDE SEQUENCE [LARGE SCALE GENOMIC DNA]</scope>
    <source>
        <strain evidence="10">Red745</strain>
    </source>
</reference>
<dbReference type="PROSITE" id="PS51679">
    <property type="entry name" value="SAM_MT_C5"/>
    <property type="match status" value="1"/>
</dbReference>
<dbReference type="AlphaFoldDB" id="A0A6V8N863"/>
<dbReference type="EMBL" id="BLXZ01000004">
    <property type="protein sequence ID" value="GFO68590.1"/>
    <property type="molecule type" value="Genomic_DNA"/>
</dbReference>
<dbReference type="GO" id="GO:0009307">
    <property type="term" value="P:DNA restriction-modification system"/>
    <property type="evidence" value="ECO:0007669"/>
    <property type="project" value="UniProtKB-KW"/>
</dbReference>
<keyword evidence="5" id="KW-0680">Restriction system</keyword>
<evidence type="ECO:0000256" key="6">
    <source>
        <dbReference type="ARBA" id="ARBA00047422"/>
    </source>
</evidence>